<reference evidence="2 3" key="1">
    <citation type="submission" date="2020-07" db="EMBL/GenBank/DDBJ databases">
        <title>Exploring microbial biodiversity for novel pathways involved in the catabolism of aromatic compounds derived from lignin.</title>
        <authorList>
            <person name="Elkins J."/>
        </authorList>
    </citation>
    <scope>NUCLEOTIDE SEQUENCE [LARGE SCALE GENOMIC DNA]</scope>
    <source>
        <strain evidence="2 3">H2C3C</strain>
    </source>
</reference>
<dbReference type="Pfam" id="PF01402">
    <property type="entry name" value="RHH_1"/>
    <property type="match status" value="1"/>
</dbReference>
<proteinExistence type="predicted"/>
<evidence type="ECO:0000259" key="1">
    <source>
        <dbReference type="Pfam" id="PF01402"/>
    </source>
</evidence>
<dbReference type="RefSeq" id="WP_179745900.1">
    <property type="nucleotide sequence ID" value="NZ_JACCAS010000002.1"/>
</dbReference>
<organism evidence="2 3">
    <name type="scientific">Paraburkholderia bryophila</name>
    <dbReference type="NCBI Taxonomy" id="420952"/>
    <lineage>
        <taxon>Bacteria</taxon>
        <taxon>Pseudomonadati</taxon>
        <taxon>Pseudomonadota</taxon>
        <taxon>Betaproteobacteria</taxon>
        <taxon>Burkholderiales</taxon>
        <taxon>Burkholderiaceae</taxon>
        <taxon>Paraburkholderia</taxon>
    </lineage>
</organism>
<dbReference type="InterPro" id="IPR002145">
    <property type="entry name" value="CopG"/>
</dbReference>
<protein>
    <submittedName>
        <fullName evidence="2">Putative transcriptional regulator</fullName>
    </submittedName>
</protein>
<dbReference type="EMBL" id="JACCAS010000002">
    <property type="protein sequence ID" value="NYH26244.1"/>
    <property type="molecule type" value="Genomic_DNA"/>
</dbReference>
<comment type="caution">
    <text evidence="2">The sequence shown here is derived from an EMBL/GenBank/DDBJ whole genome shotgun (WGS) entry which is preliminary data.</text>
</comment>
<dbReference type="Proteomes" id="UP000540929">
    <property type="component" value="Unassembled WGS sequence"/>
</dbReference>
<dbReference type="SUPFAM" id="SSF47598">
    <property type="entry name" value="Ribbon-helix-helix"/>
    <property type="match status" value="1"/>
</dbReference>
<accession>A0A7Y9WS85</accession>
<keyword evidence="3" id="KW-1185">Reference proteome</keyword>
<name>A0A7Y9WS85_9BURK</name>
<gene>
    <name evidence="2" type="ORF">GGD40_005815</name>
</gene>
<evidence type="ECO:0000313" key="2">
    <source>
        <dbReference type="EMBL" id="NYH26244.1"/>
    </source>
</evidence>
<sequence length="56" mass="6204">MDNLNPDKVRTTVVLPRELKARVEAHAERTGAALSTVMRIALNAFLDKQKVTEEVG</sequence>
<dbReference type="InterPro" id="IPR010985">
    <property type="entry name" value="Ribbon_hlx_hlx"/>
</dbReference>
<evidence type="ECO:0000313" key="3">
    <source>
        <dbReference type="Proteomes" id="UP000540929"/>
    </source>
</evidence>
<dbReference type="AlphaFoldDB" id="A0A7Y9WS85"/>
<dbReference type="GO" id="GO:0006355">
    <property type="term" value="P:regulation of DNA-templated transcription"/>
    <property type="evidence" value="ECO:0007669"/>
    <property type="project" value="InterPro"/>
</dbReference>
<feature type="domain" description="Ribbon-helix-helix protein CopG" evidence="1">
    <location>
        <begin position="9"/>
        <end position="49"/>
    </location>
</feature>